<evidence type="ECO:0000256" key="1">
    <source>
        <dbReference type="SAM" id="MobiDB-lite"/>
    </source>
</evidence>
<evidence type="ECO:0000313" key="3">
    <source>
        <dbReference type="Proteomes" id="UP001305414"/>
    </source>
</evidence>
<proteinExistence type="predicted"/>
<comment type="caution">
    <text evidence="2">The sequence shown here is derived from an EMBL/GenBank/DDBJ whole genome shotgun (WGS) entry which is preliminary data.</text>
</comment>
<feature type="region of interest" description="Disordered" evidence="1">
    <location>
        <begin position="1"/>
        <end position="73"/>
    </location>
</feature>
<keyword evidence="3" id="KW-1185">Reference proteome</keyword>
<dbReference type="Proteomes" id="UP001305414">
    <property type="component" value="Unassembled WGS sequence"/>
</dbReference>
<name>A0AAN7UGN3_9PEZI</name>
<sequence length="73" mass="7505">MTRLASDLDDALLRQISRPARGDPLVSEDGGDNEDDPPSPSLGPSKGRVVPGGVRGRDGFFKGGGGGKLSMIV</sequence>
<protein>
    <submittedName>
        <fullName evidence="2">Uncharacterized protein</fullName>
    </submittedName>
</protein>
<gene>
    <name evidence="2" type="ORF">RRF57_007734</name>
</gene>
<evidence type="ECO:0000313" key="2">
    <source>
        <dbReference type="EMBL" id="KAK5632020.1"/>
    </source>
</evidence>
<organism evidence="2 3">
    <name type="scientific">Xylaria bambusicola</name>
    <dbReference type="NCBI Taxonomy" id="326684"/>
    <lineage>
        <taxon>Eukaryota</taxon>
        <taxon>Fungi</taxon>
        <taxon>Dikarya</taxon>
        <taxon>Ascomycota</taxon>
        <taxon>Pezizomycotina</taxon>
        <taxon>Sordariomycetes</taxon>
        <taxon>Xylariomycetidae</taxon>
        <taxon>Xylariales</taxon>
        <taxon>Xylariaceae</taxon>
        <taxon>Xylaria</taxon>
    </lineage>
</organism>
<accession>A0AAN7UGN3</accession>
<dbReference type="AlphaFoldDB" id="A0AAN7UGN3"/>
<dbReference type="EMBL" id="JAWHQM010000022">
    <property type="protein sequence ID" value="KAK5632020.1"/>
    <property type="molecule type" value="Genomic_DNA"/>
</dbReference>
<feature type="compositionally biased region" description="Gly residues" evidence="1">
    <location>
        <begin position="61"/>
        <end position="73"/>
    </location>
</feature>
<reference evidence="2 3" key="1">
    <citation type="submission" date="2023-10" db="EMBL/GenBank/DDBJ databases">
        <title>Draft genome sequence of Xylaria bambusicola isolate GMP-LS, the root and basal stem rot pathogen of sugarcane in Indonesia.</title>
        <authorList>
            <person name="Selvaraj P."/>
            <person name="Muralishankar V."/>
            <person name="Muruganantham S."/>
            <person name="Sp S."/>
            <person name="Haryani S."/>
            <person name="Lau K.J.X."/>
            <person name="Naqvi N.I."/>
        </authorList>
    </citation>
    <scope>NUCLEOTIDE SEQUENCE [LARGE SCALE GENOMIC DNA]</scope>
    <source>
        <strain evidence="2">GMP-LS</strain>
    </source>
</reference>